<evidence type="ECO:0000256" key="1">
    <source>
        <dbReference type="SAM" id="MobiDB-lite"/>
    </source>
</evidence>
<accession>A0A6A5K4D2</accession>
<evidence type="ECO:0000313" key="2">
    <source>
        <dbReference type="EMBL" id="KAF1831631.1"/>
    </source>
</evidence>
<evidence type="ECO:0000313" key="4">
    <source>
        <dbReference type="Proteomes" id="UP000800040"/>
    </source>
</evidence>
<dbReference type="EMBL" id="ML975358">
    <property type="protein sequence ID" value="KAF1831631.1"/>
    <property type="molecule type" value="Genomic_DNA"/>
</dbReference>
<sequence>MANFSNMPPELRNAIYSQLHETRSRWPLQPTNNKLALVSKQLHEESTSHLYEHINTAVEVPAQATDTATILPPIADRYLRFLRRLTVYTTTGDPMSQGVRKVASIIASIATIGASFEQLQIHISSPLSKLLSFRVDDSIMGADHPITVALSRSLGCGVAKTTSIELKNTWFAPGVAQTLLDRYHARLQFLTVDGPVQDAQKLERPLTGSYLRRHLTALDLDDEAIADAHSTNSSSTRSTPTSLSSSLCSAFEDLDTFSVTTFELSSDDDDVAENGESADESREDEEPFFAGIDIEELEASTQQPLAEDFDDVEVDEDEEMDEVPEEEVDAIMSNMEQAAHHVANEADVTFLTNFAPDLLLTRHNLGHLV</sequence>
<protein>
    <submittedName>
        <fullName evidence="2">Uncharacterized protein</fullName>
    </submittedName>
</protein>
<dbReference type="OrthoDB" id="62952at2759"/>
<feature type="region of interest" description="Disordered" evidence="1">
    <location>
        <begin position="265"/>
        <end position="286"/>
    </location>
</feature>
<proteinExistence type="predicted"/>
<dbReference type="EMBL" id="ML975337">
    <property type="protein sequence ID" value="KAF1832522.1"/>
    <property type="molecule type" value="Genomic_DNA"/>
</dbReference>
<keyword evidence="4" id="KW-1185">Reference proteome</keyword>
<organism evidence="2 4">
    <name type="scientific">Decorospora gaudefroyi</name>
    <dbReference type="NCBI Taxonomy" id="184978"/>
    <lineage>
        <taxon>Eukaryota</taxon>
        <taxon>Fungi</taxon>
        <taxon>Dikarya</taxon>
        <taxon>Ascomycota</taxon>
        <taxon>Pezizomycotina</taxon>
        <taxon>Dothideomycetes</taxon>
        <taxon>Pleosporomycetidae</taxon>
        <taxon>Pleosporales</taxon>
        <taxon>Pleosporineae</taxon>
        <taxon>Pleosporaceae</taxon>
        <taxon>Decorospora</taxon>
    </lineage>
</organism>
<reference evidence="2" key="1">
    <citation type="submission" date="2020-01" db="EMBL/GenBank/DDBJ databases">
        <authorList>
            <consortium name="DOE Joint Genome Institute"/>
            <person name="Haridas S."/>
            <person name="Albert R."/>
            <person name="Binder M."/>
            <person name="Bloem J."/>
            <person name="Labutti K."/>
            <person name="Salamov A."/>
            <person name="Andreopoulos B."/>
            <person name="Baker S.E."/>
            <person name="Barry K."/>
            <person name="Bills G."/>
            <person name="Bluhm B.H."/>
            <person name="Cannon C."/>
            <person name="Castanera R."/>
            <person name="Culley D.E."/>
            <person name="Daum C."/>
            <person name="Ezra D."/>
            <person name="Gonzalez J.B."/>
            <person name="Henrissat B."/>
            <person name="Kuo A."/>
            <person name="Liang C."/>
            <person name="Lipzen A."/>
            <person name="Lutzoni F."/>
            <person name="Magnuson J."/>
            <person name="Mondo S."/>
            <person name="Nolan M."/>
            <person name="Ohm R."/>
            <person name="Pangilinan J."/>
            <person name="Park H.-J."/>
            <person name="Ramirez L."/>
            <person name="Alfaro M."/>
            <person name="Sun H."/>
            <person name="Tritt A."/>
            <person name="Yoshinaga Y."/>
            <person name="Zwiers L.-H."/>
            <person name="Turgeon B.G."/>
            <person name="Goodwin S.B."/>
            <person name="Spatafora J.W."/>
            <person name="Crous P.W."/>
            <person name="Grigoriev I.V."/>
        </authorList>
    </citation>
    <scope>NUCLEOTIDE SEQUENCE</scope>
    <source>
        <strain evidence="2">P77</strain>
    </source>
</reference>
<gene>
    <name evidence="2" type="ORF">BDW02DRAFT_41790</name>
    <name evidence="3" type="ORF">BDW02DRAFT_424820</name>
</gene>
<evidence type="ECO:0000313" key="3">
    <source>
        <dbReference type="EMBL" id="KAF1832522.1"/>
    </source>
</evidence>
<name>A0A6A5K4D2_9PLEO</name>
<dbReference type="AlphaFoldDB" id="A0A6A5K4D2"/>
<dbReference type="Proteomes" id="UP000800040">
    <property type="component" value="Unassembled WGS sequence"/>
</dbReference>